<feature type="region of interest" description="Disordered" evidence="1">
    <location>
        <begin position="68"/>
        <end position="95"/>
    </location>
</feature>
<comment type="caution">
    <text evidence="2">The sequence shown here is derived from an EMBL/GenBank/DDBJ whole genome shotgun (WGS) entry which is preliminary data.</text>
</comment>
<dbReference type="AlphaFoldDB" id="A0A9N9NZK1"/>
<evidence type="ECO:0000313" key="2">
    <source>
        <dbReference type="EMBL" id="CAG8770881.1"/>
    </source>
</evidence>
<evidence type="ECO:0000256" key="1">
    <source>
        <dbReference type="SAM" id="MobiDB-lite"/>
    </source>
</evidence>
<dbReference type="EMBL" id="CAJVPQ010027325">
    <property type="protein sequence ID" value="CAG8770881.1"/>
    <property type="molecule type" value="Genomic_DNA"/>
</dbReference>
<feature type="non-terminal residue" evidence="2">
    <location>
        <position position="1"/>
    </location>
</feature>
<gene>
    <name evidence="2" type="ORF">FCALED_LOCUS17531</name>
</gene>
<reference evidence="2" key="1">
    <citation type="submission" date="2021-06" db="EMBL/GenBank/DDBJ databases">
        <authorList>
            <person name="Kallberg Y."/>
            <person name="Tangrot J."/>
            <person name="Rosling A."/>
        </authorList>
    </citation>
    <scope>NUCLEOTIDE SEQUENCE</scope>
    <source>
        <strain evidence="2">UK204</strain>
    </source>
</reference>
<dbReference type="Proteomes" id="UP000789570">
    <property type="component" value="Unassembled WGS sequence"/>
</dbReference>
<accession>A0A9N9NZK1</accession>
<feature type="compositionally biased region" description="Basic and acidic residues" evidence="1">
    <location>
        <begin position="85"/>
        <end position="95"/>
    </location>
</feature>
<name>A0A9N9NZK1_9GLOM</name>
<sequence>ITKKQRESFIEICDKDASTLNDELEIDEEILNDGDDDLPILNETQWSGVVEEWANLLNDENLEEEINVRRVESESSDDDDEILPEDSKAKWKLEN</sequence>
<protein>
    <submittedName>
        <fullName evidence="2">13900_t:CDS:1</fullName>
    </submittedName>
</protein>
<proteinExistence type="predicted"/>
<keyword evidence="3" id="KW-1185">Reference proteome</keyword>
<evidence type="ECO:0000313" key="3">
    <source>
        <dbReference type="Proteomes" id="UP000789570"/>
    </source>
</evidence>
<feature type="non-terminal residue" evidence="2">
    <location>
        <position position="95"/>
    </location>
</feature>
<feature type="compositionally biased region" description="Acidic residues" evidence="1">
    <location>
        <begin position="74"/>
        <end position="84"/>
    </location>
</feature>
<organism evidence="2 3">
    <name type="scientific">Funneliformis caledonium</name>
    <dbReference type="NCBI Taxonomy" id="1117310"/>
    <lineage>
        <taxon>Eukaryota</taxon>
        <taxon>Fungi</taxon>
        <taxon>Fungi incertae sedis</taxon>
        <taxon>Mucoromycota</taxon>
        <taxon>Glomeromycotina</taxon>
        <taxon>Glomeromycetes</taxon>
        <taxon>Glomerales</taxon>
        <taxon>Glomeraceae</taxon>
        <taxon>Funneliformis</taxon>
    </lineage>
</organism>